<comment type="similarity">
    <text evidence="1 8">Belongs to the SELO family.</text>
</comment>
<evidence type="ECO:0000256" key="4">
    <source>
        <dbReference type="ARBA" id="ARBA00022723"/>
    </source>
</evidence>
<dbReference type="HAMAP" id="MF_00692">
    <property type="entry name" value="SelO"/>
    <property type="match status" value="1"/>
</dbReference>
<keyword evidence="8" id="KW-0464">Manganese</keyword>
<feature type="binding site" evidence="8">
    <location>
        <position position="90"/>
    </location>
    <ligand>
        <name>ATP</name>
        <dbReference type="ChEBI" id="CHEBI:30616"/>
    </ligand>
</feature>
<comment type="catalytic activity">
    <reaction evidence="8">
        <text>L-seryl-[protein] + ATP = 3-O-(5'-adenylyl)-L-seryl-[protein] + diphosphate</text>
        <dbReference type="Rhea" id="RHEA:58120"/>
        <dbReference type="Rhea" id="RHEA-COMP:9863"/>
        <dbReference type="Rhea" id="RHEA-COMP:15073"/>
        <dbReference type="ChEBI" id="CHEBI:29999"/>
        <dbReference type="ChEBI" id="CHEBI:30616"/>
        <dbReference type="ChEBI" id="CHEBI:33019"/>
        <dbReference type="ChEBI" id="CHEBI:142516"/>
        <dbReference type="EC" id="2.7.7.108"/>
    </reaction>
</comment>
<feature type="binding site" evidence="8">
    <location>
        <position position="177"/>
    </location>
    <ligand>
        <name>ATP</name>
        <dbReference type="ChEBI" id="CHEBI:30616"/>
    </ligand>
</feature>
<dbReference type="GO" id="GO:0030145">
    <property type="term" value="F:manganese ion binding"/>
    <property type="evidence" value="ECO:0007669"/>
    <property type="project" value="UniProtKB-UniRule"/>
</dbReference>
<evidence type="ECO:0000313" key="10">
    <source>
        <dbReference type="Proteomes" id="UP001217476"/>
    </source>
</evidence>
<gene>
    <name evidence="8" type="primary">ydiU</name>
    <name evidence="8" type="synonym">selO</name>
    <name evidence="9" type="ORF">P0Y65_16770</name>
</gene>
<dbReference type="PANTHER" id="PTHR32057">
    <property type="entry name" value="PROTEIN ADENYLYLTRANSFERASE SELO, MITOCHONDRIAL"/>
    <property type="match status" value="1"/>
</dbReference>
<dbReference type="EC" id="2.7.7.-" evidence="8"/>
<comment type="function">
    <text evidence="8">Nucleotidyltransferase involved in the post-translational modification of proteins. It can catalyze the addition of adenosine monophosphate (AMP) or uridine monophosphate (UMP) to a protein, resulting in modifications known as AMPylation and UMPylation.</text>
</comment>
<protein>
    <recommendedName>
        <fullName evidence="8">Protein nucleotidyltransferase YdiU</fullName>
        <ecNumber evidence="8">2.7.7.-</ecNumber>
    </recommendedName>
    <alternativeName>
        <fullName evidence="8">Protein adenylyltransferase YdiU</fullName>
        <ecNumber evidence="8">2.7.7.108</ecNumber>
    </alternativeName>
    <alternativeName>
        <fullName evidence="8">Protein uridylyltransferase YdiU</fullName>
        <ecNumber evidence="8">2.7.7.-</ecNumber>
    </alternativeName>
</protein>
<feature type="binding site" evidence="8">
    <location>
        <position position="124"/>
    </location>
    <ligand>
        <name>ATP</name>
        <dbReference type="ChEBI" id="CHEBI:30616"/>
    </ligand>
</feature>
<evidence type="ECO:0000256" key="1">
    <source>
        <dbReference type="ARBA" id="ARBA00009747"/>
    </source>
</evidence>
<evidence type="ECO:0000256" key="6">
    <source>
        <dbReference type="ARBA" id="ARBA00022840"/>
    </source>
</evidence>
<keyword evidence="5 8" id="KW-0547">Nucleotide-binding</keyword>
<feature type="binding site" evidence="8">
    <location>
        <position position="123"/>
    </location>
    <ligand>
        <name>ATP</name>
        <dbReference type="ChEBI" id="CHEBI:30616"/>
    </ligand>
</feature>
<keyword evidence="2 8" id="KW-0808">Transferase</keyword>
<comment type="catalytic activity">
    <reaction evidence="8">
        <text>L-threonyl-[protein] + ATP = 3-O-(5'-adenylyl)-L-threonyl-[protein] + diphosphate</text>
        <dbReference type="Rhea" id="RHEA:54292"/>
        <dbReference type="Rhea" id="RHEA-COMP:11060"/>
        <dbReference type="Rhea" id="RHEA-COMP:13847"/>
        <dbReference type="ChEBI" id="CHEBI:30013"/>
        <dbReference type="ChEBI" id="CHEBI:30616"/>
        <dbReference type="ChEBI" id="CHEBI:33019"/>
        <dbReference type="ChEBI" id="CHEBI:138113"/>
        <dbReference type="EC" id="2.7.7.108"/>
    </reaction>
</comment>
<name>A0AAJ5VTE0_9HYPH</name>
<keyword evidence="6 8" id="KW-0067">ATP-binding</keyword>
<evidence type="ECO:0000256" key="5">
    <source>
        <dbReference type="ARBA" id="ARBA00022741"/>
    </source>
</evidence>
<dbReference type="InterPro" id="IPR003846">
    <property type="entry name" value="SelO"/>
</dbReference>
<dbReference type="Pfam" id="PF02696">
    <property type="entry name" value="SelO"/>
    <property type="match status" value="1"/>
</dbReference>
<comment type="catalytic activity">
    <reaction evidence="8">
        <text>L-tyrosyl-[protein] + ATP = O-(5'-adenylyl)-L-tyrosyl-[protein] + diphosphate</text>
        <dbReference type="Rhea" id="RHEA:54288"/>
        <dbReference type="Rhea" id="RHEA-COMP:10136"/>
        <dbReference type="Rhea" id="RHEA-COMP:13846"/>
        <dbReference type="ChEBI" id="CHEBI:30616"/>
        <dbReference type="ChEBI" id="CHEBI:33019"/>
        <dbReference type="ChEBI" id="CHEBI:46858"/>
        <dbReference type="ChEBI" id="CHEBI:83624"/>
        <dbReference type="EC" id="2.7.7.108"/>
    </reaction>
</comment>
<sequence length="469" mass="52503">MSLFRPSQNHLSLGRAFFDQVDAADFPKTVLRHRDQRWASRVGLDGLSEAEWLTHFGRFEPLPGSLPQPLALRYHGHQFRSYNPDLGDGRGFLFAQAHDLEDPRLLDFGTKGSGKTPWSRGGDGRLTLKGGLREVLATEMLEALGVYTSKSLSLIETGEELYRQDEPSPARSSVLTRLSHSHIRIGTFQRLAYLEDTDSISQLLDYCIANYYPDLAGAADKPAAFLQAVVANVARLGAQWTAAGFVHGVLNTDNINITGESFDYGPWRFLPHYDPGFTAAYFDETGLYSFGRQPDTLAWNLTRLAECLLPLSSIEALEPALNTVWPIFREELPRQMLRRLGLTPRDTESDGAFVTELFGFLLSSKASYEQFFFDWRGGTLSAERAARSPSAELYASEAFRPVANGLENYGPANDVNLDHAYFARTTPRTMLVDEVEAMWEPIVERDDWSRVETALAEIAQMRQAYGVTP</sequence>
<feature type="binding site" evidence="8">
    <location>
        <position position="254"/>
    </location>
    <ligand>
        <name>Mg(2+)</name>
        <dbReference type="ChEBI" id="CHEBI:18420"/>
    </ligand>
</feature>
<dbReference type="EMBL" id="CP119312">
    <property type="protein sequence ID" value="WEK03826.1"/>
    <property type="molecule type" value="Genomic_DNA"/>
</dbReference>
<reference evidence="9" key="1">
    <citation type="submission" date="2023-03" db="EMBL/GenBank/DDBJ databases">
        <title>Andean soil-derived lignocellulolytic bacterial consortium as a source of novel taxa and putative plastic-active enzymes.</title>
        <authorList>
            <person name="Diaz-Garcia L."/>
            <person name="Chuvochina M."/>
            <person name="Feuerriegel G."/>
            <person name="Bunk B."/>
            <person name="Sproer C."/>
            <person name="Streit W.R."/>
            <person name="Rodriguez L.M."/>
            <person name="Overmann J."/>
            <person name="Jimenez D.J."/>
        </authorList>
    </citation>
    <scope>NUCLEOTIDE SEQUENCE</scope>
    <source>
        <strain evidence="9">MAG 4196</strain>
    </source>
</reference>
<dbReference type="Proteomes" id="UP001217476">
    <property type="component" value="Chromosome"/>
</dbReference>
<evidence type="ECO:0000313" key="9">
    <source>
        <dbReference type="EMBL" id="WEK03826.1"/>
    </source>
</evidence>
<dbReference type="GO" id="GO:0000287">
    <property type="term" value="F:magnesium ion binding"/>
    <property type="evidence" value="ECO:0007669"/>
    <property type="project" value="UniProtKB-UniRule"/>
</dbReference>
<comment type="catalytic activity">
    <reaction evidence="8">
        <text>L-tyrosyl-[protein] + UTP = O-(5'-uridylyl)-L-tyrosyl-[protein] + diphosphate</text>
        <dbReference type="Rhea" id="RHEA:83887"/>
        <dbReference type="Rhea" id="RHEA-COMP:10136"/>
        <dbReference type="Rhea" id="RHEA-COMP:20238"/>
        <dbReference type="ChEBI" id="CHEBI:33019"/>
        <dbReference type="ChEBI" id="CHEBI:46398"/>
        <dbReference type="ChEBI" id="CHEBI:46858"/>
        <dbReference type="ChEBI" id="CHEBI:90602"/>
    </reaction>
</comment>
<dbReference type="GO" id="GO:0005524">
    <property type="term" value="F:ATP binding"/>
    <property type="evidence" value="ECO:0007669"/>
    <property type="project" value="UniProtKB-UniRule"/>
</dbReference>
<evidence type="ECO:0000256" key="3">
    <source>
        <dbReference type="ARBA" id="ARBA00022695"/>
    </source>
</evidence>
<feature type="binding site" evidence="8">
    <location>
        <position position="87"/>
    </location>
    <ligand>
        <name>ATP</name>
        <dbReference type="ChEBI" id="CHEBI:30616"/>
    </ligand>
</feature>
<feature type="binding site" evidence="8">
    <location>
        <position position="111"/>
    </location>
    <ligand>
        <name>ATP</name>
        <dbReference type="ChEBI" id="CHEBI:30616"/>
    </ligand>
</feature>
<organism evidence="9 10">
    <name type="scientific">Candidatus Devosia phytovorans</name>
    <dbReference type="NCBI Taxonomy" id="3121372"/>
    <lineage>
        <taxon>Bacteria</taxon>
        <taxon>Pseudomonadati</taxon>
        <taxon>Pseudomonadota</taxon>
        <taxon>Alphaproteobacteria</taxon>
        <taxon>Hyphomicrobiales</taxon>
        <taxon>Devosiaceae</taxon>
        <taxon>Devosia</taxon>
    </lineage>
</organism>
<dbReference type="EC" id="2.7.7.108" evidence="8"/>
<feature type="binding site" evidence="8">
    <location>
        <position position="263"/>
    </location>
    <ligand>
        <name>Mg(2+)</name>
        <dbReference type="ChEBI" id="CHEBI:18420"/>
    </ligand>
</feature>
<feature type="binding site" evidence="8">
    <location>
        <position position="263"/>
    </location>
    <ligand>
        <name>ATP</name>
        <dbReference type="ChEBI" id="CHEBI:30616"/>
    </ligand>
</feature>
<accession>A0AAJ5VTE0</accession>
<keyword evidence="3 8" id="KW-0548">Nucleotidyltransferase</keyword>
<comment type="cofactor">
    <cofactor evidence="8">
        <name>Mg(2+)</name>
        <dbReference type="ChEBI" id="CHEBI:18420"/>
    </cofactor>
    <cofactor evidence="8">
        <name>Mn(2+)</name>
        <dbReference type="ChEBI" id="CHEBI:29035"/>
    </cofactor>
</comment>
<dbReference type="PANTHER" id="PTHR32057:SF14">
    <property type="entry name" value="PROTEIN ADENYLYLTRANSFERASE SELO, MITOCHONDRIAL"/>
    <property type="match status" value="1"/>
</dbReference>
<dbReference type="GO" id="GO:0070733">
    <property type="term" value="F:AMPylase activity"/>
    <property type="evidence" value="ECO:0007669"/>
    <property type="project" value="UniProtKB-EC"/>
</dbReference>
<feature type="active site" description="Proton acceptor" evidence="8">
    <location>
        <position position="253"/>
    </location>
</feature>
<feature type="binding site" evidence="8">
    <location>
        <position position="184"/>
    </location>
    <ligand>
        <name>ATP</name>
        <dbReference type="ChEBI" id="CHEBI:30616"/>
    </ligand>
</feature>
<evidence type="ECO:0000256" key="7">
    <source>
        <dbReference type="ARBA" id="ARBA00022842"/>
    </source>
</evidence>
<proteinExistence type="inferred from homology"/>
<dbReference type="AlphaFoldDB" id="A0AAJ5VTE0"/>
<keyword evidence="7 8" id="KW-0460">Magnesium</keyword>
<dbReference type="NCBIfam" id="NF000658">
    <property type="entry name" value="PRK00029.1"/>
    <property type="match status" value="1"/>
</dbReference>
<keyword evidence="4 8" id="KW-0479">Metal-binding</keyword>
<comment type="catalytic activity">
    <reaction evidence="8">
        <text>L-seryl-[protein] + UTP = O-(5'-uridylyl)-L-seryl-[protein] + diphosphate</text>
        <dbReference type="Rhea" id="RHEA:64604"/>
        <dbReference type="Rhea" id="RHEA-COMP:9863"/>
        <dbReference type="Rhea" id="RHEA-COMP:16635"/>
        <dbReference type="ChEBI" id="CHEBI:29999"/>
        <dbReference type="ChEBI" id="CHEBI:33019"/>
        <dbReference type="ChEBI" id="CHEBI:46398"/>
        <dbReference type="ChEBI" id="CHEBI:156051"/>
    </reaction>
</comment>
<feature type="binding site" evidence="8">
    <location>
        <position position="89"/>
    </location>
    <ligand>
        <name>ATP</name>
        <dbReference type="ChEBI" id="CHEBI:30616"/>
    </ligand>
</feature>
<evidence type="ECO:0000256" key="8">
    <source>
        <dbReference type="HAMAP-Rule" id="MF_00692"/>
    </source>
</evidence>
<comment type="catalytic activity">
    <reaction evidence="8">
        <text>L-histidyl-[protein] + UTP = N(tele)-(5'-uridylyl)-L-histidyl-[protein] + diphosphate</text>
        <dbReference type="Rhea" id="RHEA:83891"/>
        <dbReference type="Rhea" id="RHEA-COMP:9745"/>
        <dbReference type="Rhea" id="RHEA-COMP:20239"/>
        <dbReference type="ChEBI" id="CHEBI:29979"/>
        <dbReference type="ChEBI" id="CHEBI:33019"/>
        <dbReference type="ChEBI" id="CHEBI:46398"/>
        <dbReference type="ChEBI" id="CHEBI:233474"/>
    </reaction>
</comment>
<evidence type="ECO:0000256" key="2">
    <source>
        <dbReference type="ARBA" id="ARBA00022679"/>
    </source>
</evidence>